<dbReference type="Proteomes" id="UP000543642">
    <property type="component" value="Unassembled WGS sequence"/>
</dbReference>
<keyword evidence="4" id="KW-1003">Cell membrane</keyword>
<dbReference type="GO" id="GO:0015833">
    <property type="term" value="P:peptide transport"/>
    <property type="evidence" value="ECO:0007669"/>
    <property type="project" value="InterPro"/>
</dbReference>
<dbReference type="RefSeq" id="WP_183773415.1">
    <property type="nucleotide sequence ID" value="NZ_JACHFW010000006.1"/>
</dbReference>
<keyword evidence="6 9" id="KW-0067">ATP-binding</keyword>
<dbReference type="Gene3D" id="3.40.50.300">
    <property type="entry name" value="P-loop containing nucleotide triphosphate hydrolases"/>
    <property type="match status" value="1"/>
</dbReference>
<dbReference type="CDD" id="cd03257">
    <property type="entry name" value="ABC_NikE_OppD_transporters"/>
    <property type="match status" value="1"/>
</dbReference>
<dbReference type="PANTHER" id="PTHR43297">
    <property type="entry name" value="OLIGOPEPTIDE TRANSPORT ATP-BINDING PROTEIN APPD"/>
    <property type="match status" value="1"/>
</dbReference>
<dbReference type="FunFam" id="3.40.50.300:FF:000016">
    <property type="entry name" value="Oligopeptide ABC transporter ATP-binding component"/>
    <property type="match status" value="1"/>
</dbReference>
<dbReference type="PROSITE" id="PS50893">
    <property type="entry name" value="ABC_TRANSPORTER_2"/>
    <property type="match status" value="1"/>
</dbReference>
<evidence type="ECO:0000313" key="10">
    <source>
        <dbReference type="Proteomes" id="UP000543642"/>
    </source>
</evidence>
<keyword evidence="3" id="KW-0813">Transport</keyword>
<dbReference type="Pfam" id="PF00005">
    <property type="entry name" value="ABC_tran"/>
    <property type="match status" value="1"/>
</dbReference>
<dbReference type="SUPFAM" id="SSF52540">
    <property type="entry name" value="P-loop containing nucleoside triphosphate hydrolases"/>
    <property type="match status" value="1"/>
</dbReference>
<dbReference type="GO" id="GO:0005524">
    <property type="term" value="F:ATP binding"/>
    <property type="evidence" value="ECO:0007669"/>
    <property type="project" value="UniProtKB-KW"/>
</dbReference>
<sequence>MKNKLQQNISNKKLVEIKNLIVHYETDDGVVEAVNNVSFDIEKGEVLGLVGETGAGKTTIALSIMNLLPKPPAHVISGEIYLEGQDLMKKSKKELQKIRGKKISMVFQDPMTALNPVQTVGAQIAEVIQLHNSSMAPSEIKEHAVKMLETVGIPGTRYNDYPHQFSGGMKQRVVIAIALACEPELIIADEPTTALDVTIQAQVLELMKQLQKKFGTAMLLITHDFGVVADICNKCAVIYAGEIVEKGRVEHIFDHPMHPYTIGLFDSLPTMDKDVERLKPIKGAVADPTQLPPYCSFYDRCDYCTEECKRQNPALKEVEPGHFVKCIHEVRGKGDEDHGAD</sequence>
<dbReference type="InterPro" id="IPR013563">
    <property type="entry name" value="Oligopep_ABC_C"/>
</dbReference>
<dbReference type="InterPro" id="IPR027417">
    <property type="entry name" value="P-loop_NTPase"/>
</dbReference>
<keyword evidence="5" id="KW-0547">Nucleotide-binding</keyword>
<keyword evidence="10" id="KW-1185">Reference proteome</keyword>
<protein>
    <submittedName>
        <fullName evidence="9">Peptide/nickel transport system ATP-binding protein</fullName>
    </submittedName>
</protein>
<accession>A0A7W8HAE6</accession>
<evidence type="ECO:0000259" key="8">
    <source>
        <dbReference type="PROSITE" id="PS50893"/>
    </source>
</evidence>
<evidence type="ECO:0000256" key="1">
    <source>
        <dbReference type="ARBA" id="ARBA00004202"/>
    </source>
</evidence>
<organism evidence="9 10">
    <name type="scientific">Catenibacillus scindens</name>
    <dbReference type="NCBI Taxonomy" id="673271"/>
    <lineage>
        <taxon>Bacteria</taxon>
        <taxon>Bacillati</taxon>
        <taxon>Bacillota</taxon>
        <taxon>Clostridia</taxon>
        <taxon>Lachnospirales</taxon>
        <taxon>Lachnospiraceae</taxon>
        <taxon>Catenibacillus</taxon>
    </lineage>
</organism>
<comment type="similarity">
    <text evidence="2">Belongs to the ABC transporter superfamily.</text>
</comment>
<comment type="caution">
    <text evidence="9">The sequence shown here is derived from an EMBL/GenBank/DDBJ whole genome shotgun (WGS) entry which is preliminary data.</text>
</comment>
<keyword evidence="7" id="KW-0472">Membrane</keyword>
<dbReference type="SMART" id="SM00382">
    <property type="entry name" value="AAA"/>
    <property type="match status" value="1"/>
</dbReference>
<dbReference type="GO" id="GO:0005886">
    <property type="term" value="C:plasma membrane"/>
    <property type="evidence" value="ECO:0007669"/>
    <property type="project" value="UniProtKB-SubCell"/>
</dbReference>
<dbReference type="GO" id="GO:0016887">
    <property type="term" value="F:ATP hydrolysis activity"/>
    <property type="evidence" value="ECO:0007669"/>
    <property type="project" value="InterPro"/>
</dbReference>
<reference evidence="9 10" key="1">
    <citation type="submission" date="2020-08" db="EMBL/GenBank/DDBJ databases">
        <title>Genomic Encyclopedia of Type Strains, Phase IV (KMG-IV): sequencing the most valuable type-strain genomes for metagenomic binning, comparative biology and taxonomic classification.</title>
        <authorList>
            <person name="Goeker M."/>
        </authorList>
    </citation>
    <scope>NUCLEOTIDE SEQUENCE [LARGE SCALE GENOMIC DNA]</scope>
    <source>
        <strain evidence="9 10">DSM 106146</strain>
    </source>
</reference>
<evidence type="ECO:0000256" key="5">
    <source>
        <dbReference type="ARBA" id="ARBA00022741"/>
    </source>
</evidence>
<dbReference type="PANTHER" id="PTHR43297:SF2">
    <property type="entry name" value="DIPEPTIDE TRANSPORT ATP-BINDING PROTEIN DPPD"/>
    <property type="match status" value="1"/>
</dbReference>
<feature type="domain" description="ABC transporter" evidence="8">
    <location>
        <begin position="15"/>
        <end position="265"/>
    </location>
</feature>
<evidence type="ECO:0000256" key="6">
    <source>
        <dbReference type="ARBA" id="ARBA00022840"/>
    </source>
</evidence>
<dbReference type="InterPro" id="IPR050388">
    <property type="entry name" value="ABC_Ni/Peptide_Import"/>
</dbReference>
<dbReference type="InterPro" id="IPR003439">
    <property type="entry name" value="ABC_transporter-like_ATP-bd"/>
</dbReference>
<evidence type="ECO:0000313" key="9">
    <source>
        <dbReference type="EMBL" id="MBB5264630.1"/>
    </source>
</evidence>
<evidence type="ECO:0000256" key="3">
    <source>
        <dbReference type="ARBA" id="ARBA00022448"/>
    </source>
</evidence>
<evidence type="ECO:0000256" key="2">
    <source>
        <dbReference type="ARBA" id="ARBA00005417"/>
    </source>
</evidence>
<dbReference type="InterPro" id="IPR017871">
    <property type="entry name" value="ABC_transporter-like_CS"/>
</dbReference>
<gene>
    <name evidence="9" type="ORF">HNP82_001758</name>
</gene>
<evidence type="ECO:0000256" key="4">
    <source>
        <dbReference type="ARBA" id="ARBA00022475"/>
    </source>
</evidence>
<name>A0A7W8HAE6_9FIRM</name>
<dbReference type="AlphaFoldDB" id="A0A7W8HAE6"/>
<evidence type="ECO:0000256" key="7">
    <source>
        <dbReference type="ARBA" id="ARBA00023136"/>
    </source>
</evidence>
<dbReference type="PROSITE" id="PS00211">
    <property type="entry name" value="ABC_TRANSPORTER_1"/>
    <property type="match status" value="1"/>
</dbReference>
<comment type="subcellular location">
    <subcellularLocation>
        <location evidence="1">Cell membrane</location>
        <topology evidence="1">Peripheral membrane protein</topology>
    </subcellularLocation>
</comment>
<proteinExistence type="inferred from homology"/>
<dbReference type="InterPro" id="IPR003593">
    <property type="entry name" value="AAA+_ATPase"/>
</dbReference>
<dbReference type="NCBIfam" id="TIGR01727">
    <property type="entry name" value="oligo_HPY"/>
    <property type="match status" value="1"/>
</dbReference>
<dbReference type="EMBL" id="JACHFW010000006">
    <property type="protein sequence ID" value="MBB5264630.1"/>
    <property type="molecule type" value="Genomic_DNA"/>
</dbReference>
<dbReference type="Pfam" id="PF08352">
    <property type="entry name" value="oligo_HPY"/>
    <property type="match status" value="1"/>
</dbReference>